<evidence type="ECO:0000256" key="4">
    <source>
        <dbReference type="ARBA" id="ARBA00022807"/>
    </source>
</evidence>
<dbReference type="EMBL" id="BAAAQK010000004">
    <property type="protein sequence ID" value="GAA1836780.1"/>
    <property type="molecule type" value="Genomic_DNA"/>
</dbReference>
<evidence type="ECO:0000256" key="5">
    <source>
        <dbReference type="SAM" id="MobiDB-lite"/>
    </source>
</evidence>
<feature type="domain" description="NlpC/P60" evidence="6">
    <location>
        <begin position="274"/>
        <end position="389"/>
    </location>
</feature>
<protein>
    <recommendedName>
        <fullName evidence="6">NlpC/P60 domain-containing protein</fullName>
    </recommendedName>
</protein>
<dbReference type="Gene3D" id="3.90.1720.10">
    <property type="entry name" value="endopeptidase domain like (from Nostoc punctiforme)"/>
    <property type="match status" value="1"/>
</dbReference>
<feature type="compositionally biased region" description="Polar residues" evidence="5">
    <location>
        <begin position="185"/>
        <end position="194"/>
    </location>
</feature>
<keyword evidence="8" id="KW-1185">Reference proteome</keyword>
<evidence type="ECO:0000256" key="2">
    <source>
        <dbReference type="ARBA" id="ARBA00022670"/>
    </source>
</evidence>
<dbReference type="PANTHER" id="PTHR47359">
    <property type="entry name" value="PEPTIDOGLYCAN DL-ENDOPEPTIDASE CWLO"/>
    <property type="match status" value="1"/>
</dbReference>
<feature type="region of interest" description="Disordered" evidence="5">
    <location>
        <begin position="183"/>
        <end position="209"/>
    </location>
</feature>
<accession>A0ABN2MS38</accession>
<dbReference type="Pfam" id="PF00877">
    <property type="entry name" value="NLPC_P60"/>
    <property type="match status" value="1"/>
</dbReference>
<evidence type="ECO:0000256" key="3">
    <source>
        <dbReference type="ARBA" id="ARBA00022801"/>
    </source>
</evidence>
<evidence type="ECO:0000256" key="1">
    <source>
        <dbReference type="ARBA" id="ARBA00007074"/>
    </source>
</evidence>
<dbReference type="SUPFAM" id="SSF54001">
    <property type="entry name" value="Cysteine proteinases"/>
    <property type="match status" value="1"/>
</dbReference>
<dbReference type="PROSITE" id="PS51935">
    <property type="entry name" value="NLPC_P60"/>
    <property type="match status" value="1"/>
</dbReference>
<evidence type="ECO:0000313" key="7">
    <source>
        <dbReference type="EMBL" id="GAA1836780.1"/>
    </source>
</evidence>
<evidence type="ECO:0000259" key="6">
    <source>
        <dbReference type="PROSITE" id="PS51935"/>
    </source>
</evidence>
<dbReference type="Proteomes" id="UP001500449">
    <property type="component" value="Unassembled WGS sequence"/>
</dbReference>
<dbReference type="PANTHER" id="PTHR47359:SF3">
    <property type="entry name" value="NLP_P60 DOMAIN-CONTAINING PROTEIN-RELATED"/>
    <property type="match status" value="1"/>
</dbReference>
<keyword evidence="4" id="KW-0788">Thiol protease</keyword>
<feature type="region of interest" description="Disordered" evidence="5">
    <location>
        <begin position="61"/>
        <end position="90"/>
    </location>
</feature>
<feature type="region of interest" description="Disordered" evidence="5">
    <location>
        <begin position="1"/>
        <end position="48"/>
    </location>
</feature>
<dbReference type="InterPro" id="IPR038765">
    <property type="entry name" value="Papain-like_cys_pep_sf"/>
</dbReference>
<gene>
    <name evidence="7" type="ORF">GCM10009836_14150</name>
</gene>
<name>A0ABN2MS38_9PSEU</name>
<evidence type="ECO:0000313" key="8">
    <source>
        <dbReference type="Proteomes" id="UP001500449"/>
    </source>
</evidence>
<reference evidence="7 8" key="1">
    <citation type="journal article" date="2019" name="Int. J. Syst. Evol. Microbiol.">
        <title>The Global Catalogue of Microorganisms (GCM) 10K type strain sequencing project: providing services to taxonomists for standard genome sequencing and annotation.</title>
        <authorList>
            <consortium name="The Broad Institute Genomics Platform"/>
            <consortium name="The Broad Institute Genome Sequencing Center for Infectious Disease"/>
            <person name="Wu L."/>
            <person name="Ma J."/>
        </authorList>
    </citation>
    <scope>NUCLEOTIDE SEQUENCE [LARGE SCALE GENOMIC DNA]</scope>
    <source>
        <strain evidence="7 8">JCM 16009</strain>
    </source>
</reference>
<dbReference type="InterPro" id="IPR000064">
    <property type="entry name" value="NLP_P60_dom"/>
</dbReference>
<comment type="similarity">
    <text evidence="1">Belongs to the peptidase C40 family.</text>
</comment>
<dbReference type="InterPro" id="IPR051794">
    <property type="entry name" value="PG_Endopeptidase_C40"/>
</dbReference>
<sequence length="389" mass="39035">MSETLVRPRAAQESDVDSRVPAQSGGSTRTVPAIPAARHSGESGEGLSFAELMDRLSCELASGAPDAELPEQIPGREPAPLFTPAGPRRAARHAAPLEEAAAEAPAGLTGSFFHGALATERPSRLASLPLPRSPKVIAAVATTAVLGATAVLTGAASDPGTEVAQSSGDSTVRLAAADAVLPGLQDSSDGSSPAATAAQAGPGVMGSQMSSAMTSAMGSLPSVFDKADAARIAAIAQAEADKAAADQRATAARAARSVPGGAAVSDVIGQVAGSSVGAKALAAARTRLGMPYVWGAAGPTSFDCSGLTSWAFKQVGVTLPRTSAAQSTFGTAVSKDQLQPGDLVFFYTPVSHVGIYVGNGQVLHASTSGEPVKISNMSSFPFHNARRIL</sequence>
<organism evidence="7 8">
    <name type="scientific">Pseudonocardia ailaonensis</name>
    <dbReference type="NCBI Taxonomy" id="367279"/>
    <lineage>
        <taxon>Bacteria</taxon>
        <taxon>Bacillati</taxon>
        <taxon>Actinomycetota</taxon>
        <taxon>Actinomycetes</taxon>
        <taxon>Pseudonocardiales</taxon>
        <taxon>Pseudonocardiaceae</taxon>
        <taxon>Pseudonocardia</taxon>
    </lineage>
</organism>
<keyword evidence="2" id="KW-0645">Protease</keyword>
<keyword evidence="3" id="KW-0378">Hydrolase</keyword>
<proteinExistence type="inferred from homology"/>
<comment type="caution">
    <text evidence="7">The sequence shown here is derived from an EMBL/GenBank/DDBJ whole genome shotgun (WGS) entry which is preliminary data.</text>
</comment>
<dbReference type="RefSeq" id="WP_344413691.1">
    <property type="nucleotide sequence ID" value="NZ_BAAAQK010000004.1"/>
</dbReference>